<comment type="caution">
    <text evidence="1">The sequence shown here is derived from an EMBL/GenBank/DDBJ whole genome shotgun (WGS) entry which is preliminary data.</text>
</comment>
<protein>
    <submittedName>
        <fullName evidence="1">Uncharacterized protein</fullName>
    </submittedName>
</protein>
<accession>A0ACB7ZAL8</accession>
<reference evidence="1 2" key="1">
    <citation type="journal article" date="2021" name="Hortic Res">
        <title>High-quality reference genome and annotation aids understanding of berry development for evergreen blueberry (Vaccinium darrowii).</title>
        <authorList>
            <person name="Yu J."/>
            <person name="Hulse-Kemp A.M."/>
            <person name="Babiker E."/>
            <person name="Staton M."/>
        </authorList>
    </citation>
    <scope>NUCLEOTIDE SEQUENCE [LARGE SCALE GENOMIC DNA]</scope>
    <source>
        <strain evidence="2">cv. NJ 8807/NJ 8810</strain>
        <tissue evidence="1">Young leaf</tissue>
    </source>
</reference>
<evidence type="ECO:0000313" key="2">
    <source>
        <dbReference type="Proteomes" id="UP000828048"/>
    </source>
</evidence>
<dbReference type="EMBL" id="CM037162">
    <property type="protein sequence ID" value="KAH7862487.1"/>
    <property type="molecule type" value="Genomic_DNA"/>
</dbReference>
<dbReference type="Proteomes" id="UP000828048">
    <property type="component" value="Chromosome 12"/>
</dbReference>
<organism evidence="1 2">
    <name type="scientific">Vaccinium darrowii</name>
    <dbReference type="NCBI Taxonomy" id="229202"/>
    <lineage>
        <taxon>Eukaryota</taxon>
        <taxon>Viridiplantae</taxon>
        <taxon>Streptophyta</taxon>
        <taxon>Embryophyta</taxon>
        <taxon>Tracheophyta</taxon>
        <taxon>Spermatophyta</taxon>
        <taxon>Magnoliopsida</taxon>
        <taxon>eudicotyledons</taxon>
        <taxon>Gunneridae</taxon>
        <taxon>Pentapetalae</taxon>
        <taxon>asterids</taxon>
        <taxon>Ericales</taxon>
        <taxon>Ericaceae</taxon>
        <taxon>Vaccinioideae</taxon>
        <taxon>Vaccinieae</taxon>
        <taxon>Vaccinium</taxon>
    </lineage>
</organism>
<keyword evidence="2" id="KW-1185">Reference proteome</keyword>
<gene>
    <name evidence="1" type="ORF">Vadar_005549</name>
</gene>
<name>A0ACB7ZAL8_9ERIC</name>
<proteinExistence type="predicted"/>
<sequence>MSDEEGDIEASVYAGSDRSREMSAMVSALTHVVSEGQKARQGLFMTPEPPPYIGVRQRDGGEWVAEIPCRWNLSCIGTFDTPEVAAMARDRDSFESRGDEARLNFPQLSLNINGAEPTAAPNAATNLNVGRSTLRRVCREYGIHRWPPHKLTSQSCRCEPPAVVDQTKGMSLNDAAMNLNVSRSTLKRACASGKPLLP</sequence>
<evidence type="ECO:0000313" key="1">
    <source>
        <dbReference type="EMBL" id="KAH7862487.1"/>
    </source>
</evidence>